<sequence length="339" mass="37042">MPVVLELDPDAYAGVPCWSKGWAHWAHVTVACAYDLHYATIRPRMCNGGVARKTLILIAAALAQSADYATGRNARASNARIVAATGLSDRQVQRGREALKLLGVATEILRGRKRTRTERFASWRCGDKSRGWASVWALHDTPALRRFVHNMSPHPRSGPVRDKTPVKELVTTDTDDPTGRRQGGAQRRSSPDKGGAALAVAWRAHPGAPPWSRRHSPSAWAAQLAEPARHGWTPNDLNALVTDWLGVGRQIPDSPHKPIGLLGAMLAWHDNPAARPAALDDARTVQESLATRGHQPPAWTAQDRADHQHGRQIGQAALHGPARAAARQVIDDIVRRRRP</sequence>
<reference evidence="2 3" key="1">
    <citation type="submission" date="2021-05" db="EMBL/GenBank/DDBJ databases">
        <title>Mycobacterium acidophilum sp. nov., an extremely acid-tolerant member of the genus Mycobacterium.</title>
        <authorList>
            <person name="Xia J."/>
        </authorList>
    </citation>
    <scope>NUCLEOTIDE SEQUENCE [LARGE SCALE GENOMIC DNA]</scope>
    <source>
        <strain evidence="2 3">M1</strain>
    </source>
</reference>
<gene>
    <name evidence="2" type="ORF">KIH27_21415</name>
</gene>
<evidence type="ECO:0000313" key="2">
    <source>
        <dbReference type="EMBL" id="MBS9536147.1"/>
    </source>
</evidence>
<dbReference type="EMBL" id="JAHCLR010000083">
    <property type="protein sequence ID" value="MBS9536147.1"/>
    <property type="molecule type" value="Genomic_DNA"/>
</dbReference>
<evidence type="ECO:0000256" key="1">
    <source>
        <dbReference type="SAM" id="MobiDB-lite"/>
    </source>
</evidence>
<organism evidence="2 3">
    <name type="scientific">Mycolicibacter acidiphilus</name>
    <dbReference type="NCBI Taxonomy" id="2835306"/>
    <lineage>
        <taxon>Bacteria</taxon>
        <taxon>Bacillati</taxon>
        <taxon>Actinomycetota</taxon>
        <taxon>Actinomycetes</taxon>
        <taxon>Mycobacteriales</taxon>
        <taxon>Mycobacteriaceae</taxon>
        <taxon>Mycolicibacter</taxon>
    </lineage>
</organism>
<accession>A0ABS5RPD6</accession>
<protein>
    <submittedName>
        <fullName evidence="2">Helix-turn-helix domain-containing protein</fullName>
    </submittedName>
</protein>
<name>A0ABS5RPD6_9MYCO</name>
<feature type="region of interest" description="Disordered" evidence="1">
    <location>
        <begin position="149"/>
        <end position="195"/>
    </location>
</feature>
<keyword evidence="3" id="KW-1185">Reference proteome</keyword>
<dbReference type="Proteomes" id="UP001519535">
    <property type="component" value="Unassembled WGS sequence"/>
</dbReference>
<proteinExistence type="predicted"/>
<evidence type="ECO:0000313" key="3">
    <source>
        <dbReference type="Proteomes" id="UP001519535"/>
    </source>
</evidence>
<comment type="caution">
    <text evidence="2">The sequence shown here is derived from an EMBL/GenBank/DDBJ whole genome shotgun (WGS) entry which is preliminary data.</text>
</comment>